<dbReference type="Pfam" id="PF00067">
    <property type="entry name" value="p450"/>
    <property type="match status" value="1"/>
</dbReference>
<name>A0A1D6ENZ1_MAIZE</name>
<evidence type="ECO:0000256" key="6">
    <source>
        <dbReference type="PIRSR" id="PIRSR602401-1"/>
    </source>
</evidence>
<feature type="compositionally biased region" description="Polar residues" evidence="8">
    <location>
        <begin position="451"/>
        <end position="461"/>
    </location>
</feature>
<dbReference type="SUPFAM" id="SSF48264">
    <property type="entry name" value="Cytochrome P450"/>
    <property type="match status" value="1"/>
</dbReference>
<dbReference type="PRINTS" id="PR00385">
    <property type="entry name" value="P450"/>
</dbReference>
<comment type="similarity">
    <text evidence="1 7">Belongs to the cytochrome P450 family.</text>
</comment>
<evidence type="ECO:0000256" key="4">
    <source>
        <dbReference type="ARBA" id="ARBA00023002"/>
    </source>
</evidence>
<keyword evidence="3 6" id="KW-0479">Metal-binding</keyword>
<dbReference type="Gramene" id="Zm00001eb097920_T001">
    <property type="protein sequence ID" value="Zm00001eb097920_P001"/>
    <property type="gene ID" value="Zm00001eb097920"/>
</dbReference>
<dbReference type="OrthoDB" id="2789670at2759"/>
<sequence length="473" mass="53267">MELALATWAALLGIVAALFLLRGRRRGYNPPPGPKPWPIVGNLNLIMGELPHRSMNELSKRYGPLMQLWFGSLPVVVGASAEMAKLFLKTNDAAFADRPRFAVGKYTAYDCSDILWAPLGPYLRQARRICAAELFSAKRLESLEHIRDEEVRVMLQQLRQATGRTVQLGDYLQTMTLGVISRIVLGRKYVVQEEGNSAPPVVTPAEFREMVDEFFVLHGAFNIGDFIPWLDWLDLQGYVARMKRMNARFGRFLEHVLDVHNERRLREGGSFVPKDMVDVLLQLADDTILEVQLSRDNVKAITQDLIIGGTDTTAGTMEWAVSELLKNPKTLAKAMEELNHVIGPDRLVTESDLPRLPYVEALLKETMRLHPPGPMLAPHVAREDTSVDGYDVLAGTVVFINVWGIGRDPALWDAPEEFRPERFLESKIDLRGQDFQLLPFGSGRRMCPGLNTTVNGETSDGQNRRTLELNRRK</sequence>
<organism evidence="9">
    <name type="scientific">Zea mays</name>
    <name type="common">Maize</name>
    <dbReference type="NCBI Taxonomy" id="4577"/>
    <lineage>
        <taxon>Eukaryota</taxon>
        <taxon>Viridiplantae</taxon>
        <taxon>Streptophyta</taxon>
        <taxon>Embryophyta</taxon>
        <taxon>Tracheophyta</taxon>
        <taxon>Spermatophyta</taxon>
        <taxon>Magnoliopsida</taxon>
        <taxon>Liliopsida</taxon>
        <taxon>Poales</taxon>
        <taxon>Poaceae</taxon>
        <taxon>PACMAD clade</taxon>
        <taxon>Panicoideae</taxon>
        <taxon>Andropogonodae</taxon>
        <taxon>Andropogoneae</taxon>
        <taxon>Tripsacinae</taxon>
        <taxon>Zea</taxon>
    </lineage>
</organism>
<dbReference type="PaxDb" id="4577-GRMZM2G108698_P01"/>
<evidence type="ECO:0000256" key="2">
    <source>
        <dbReference type="ARBA" id="ARBA00022617"/>
    </source>
</evidence>
<dbReference type="PROSITE" id="PS00086">
    <property type="entry name" value="CYTOCHROME_P450"/>
    <property type="match status" value="1"/>
</dbReference>
<dbReference type="InterPro" id="IPR036396">
    <property type="entry name" value="Cyt_P450_sf"/>
</dbReference>
<dbReference type="PANTHER" id="PTHR47944">
    <property type="entry name" value="CYTOCHROME P450 98A9"/>
    <property type="match status" value="1"/>
</dbReference>
<dbReference type="EMBL" id="CM007648">
    <property type="protein sequence ID" value="ONM21499.1"/>
    <property type="molecule type" value="Genomic_DNA"/>
</dbReference>
<dbReference type="STRING" id="4577.A0A1D6ENZ1"/>
<dbReference type="GO" id="GO:0016705">
    <property type="term" value="F:oxidoreductase activity, acting on paired donors, with incorporation or reduction of molecular oxygen"/>
    <property type="evidence" value="ECO:0007669"/>
    <property type="project" value="InterPro"/>
</dbReference>
<evidence type="ECO:0000256" key="7">
    <source>
        <dbReference type="RuleBase" id="RU000461"/>
    </source>
</evidence>
<dbReference type="InterPro" id="IPR001128">
    <property type="entry name" value="Cyt_P450"/>
</dbReference>
<dbReference type="CDD" id="cd20618">
    <property type="entry name" value="CYP71_clan"/>
    <property type="match status" value="1"/>
</dbReference>
<gene>
    <name evidence="10" type="primary">LOC103647360</name>
    <name evidence="9" type="ORF">ZEAMMB73_Zm00001d005577</name>
</gene>
<dbReference type="eggNOG" id="KOG0156">
    <property type="taxonomic scope" value="Eukaryota"/>
</dbReference>
<dbReference type="PANTHER" id="PTHR47944:SF7">
    <property type="entry name" value="OS09G0264400 PROTEIN"/>
    <property type="match status" value="1"/>
</dbReference>
<dbReference type="PRINTS" id="PR00463">
    <property type="entry name" value="EP450I"/>
</dbReference>
<dbReference type="InterPro" id="IPR017972">
    <property type="entry name" value="Cyt_P450_CS"/>
</dbReference>
<dbReference type="GeneID" id="103647360"/>
<keyword evidence="11" id="KW-1185">Reference proteome</keyword>
<dbReference type="OMA" id="NIRMQEL"/>
<protein>
    <submittedName>
        <fullName evidence="9">Cytochrome P450 84A1</fullName>
    </submittedName>
</protein>
<evidence type="ECO:0000313" key="11">
    <source>
        <dbReference type="Proteomes" id="UP000007305"/>
    </source>
</evidence>
<accession>A0A1D6ENZ1</accession>
<dbReference type="Proteomes" id="UP000007305">
    <property type="component" value="Chromosome 2"/>
</dbReference>
<evidence type="ECO:0000256" key="8">
    <source>
        <dbReference type="SAM" id="MobiDB-lite"/>
    </source>
</evidence>
<feature type="region of interest" description="Disordered" evidence="8">
    <location>
        <begin position="451"/>
        <end position="473"/>
    </location>
</feature>
<evidence type="ECO:0000256" key="3">
    <source>
        <dbReference type="ARBA" id="ARBA00022723"/>
    </source>
</evidence>
<evidence type="ECO:0000313" key="9">
    <source>
        <dbReference type="EMBL" id="ONM21499.1"/>
    </source>
</evidence>
<dbReference type="GO" id="GO:0005506">
    <property type="term" value="F:iron ion binding"/>
    <property type="evidence" value="ECO:0007669"/>
    <property type="project" value="InterPro"/>
</dbReference>
<reference evidence="10" key="3">
    <citation type="submission" date="2021-05" db="UniProtKB">
        <authorList>
            <consortium name="EnsemblPlants"/>
        </authorList>
    </citation>
    <scope>IDENTIFICATION</scope>
    <source>
        <strain evidence="10">cv. B73</strain>
    </source>
</reference>
<dbReference type="InterPro" id="IPR002401">
    <property type="entry name" value="Cyt_P450_E_grp-I"/>
</dbReference>
<dbReference type="EnsemblPlants" id="Zm00001eb097920_T001">
    <property type="protein sequence ID" value="Zm00001eb097920_P001"/>
    <property type="gene ID" value="Zm00001eb097920"/>
</dbReference>
<dbReference type="AlphaFoldDB" id="A0A1D6ENZ1"/>
<evidence type="ECO:0000256" key="5">
    <source>
        <dbReference type="ARBA" id="ARBA00023004"/>
    </source>
</evidence>
<comment type="cofactor">
    <cofactor evidence="6">
        <name>heme</name>
        <dbReference type="ChEBI" id="CHEBI:30413"/>
    </cofactor>
</comment>
<feature type="binding site" description="axial binding residue" evidence="6">
    <location>
        <position position="447"/>
    </location>
    <ligand>
        <name>heme</name>
        <dbReference type="ChEBI" id="CHEBI:30413"/>
    </ligand>
    <ligandPart>
        <name>Fe</name>
        <dbReference type="ChEBI" id="CHEBI:18248"/>
    </ligandPart>
</feature>
<dbReference type="SMR" id="A0A1D6ENZ1"/>
<feature type="compositionally biased region" description="Basic and acidic residues" evidence="8">
    <location>
        <begin position="462"/>
        <end position="473"/>
    </location>
</feature>
<proteinExistence type="inferred from homology"/>
<keyword evidence="5 6" id="KW-0408">Iron</keyword>
<keyword evidence="4 7" id="KW-0560">Oxidoreductase</keyword>
<keyword evidence="2 6" id="KW-0349">Heme</keyword>
<keyword evidence="7" id="KW-0503">Monooxygenase</keyword>
<reference evidence="9 11" key="1">
    <citation type="submission" date="2015-12" db="EMBL/GenBank/DDBJ databases">
        <title>Update maize B73 reference genome by single molecule sequencing technologies.</title>
        <authorList>
            <consortium name="Maize Genome Sequencing Project"/>
            <person name="Ware D."/>
        </authorList>
    </citation>
    <scope>NUCLEOTIDE SEQUENCE [LARGE SCALE GENOMIC DNA]</scope>
    <source>
        <strain evidence="11">cv. B73</strain>
        <tissue evidence="9">Seedling</tissue>
    </source>
</reference>
<evidence type="ECO:0000256" key="1">
    <source>
        <dbReference type="ARBA" id="ARBA00010617"/>
    </source>
</evidence>
<dbReference type="FunFam" id="1.10.630.10:FF:000038">
    <property type="entry name" value="Cytochrome P450 84A1"/>
    <property type="match status" value="1"/>
</dbReference>
<dbReference type="RefSeq" id="XP_008670125.2">
    <property type="nucleotide sequence ID" value="XM_008671903.3"/>
</dbReference>
<reference evidence="10" key="2">
    <citation type="submission" date="2019-07" db="EMBL/GenBank/DDBJ databases">
        <authorList>
            <person name="Seetharam A."/>
            <person name="Woodhouse M."/>
            <person name="Cannon E."/>
        </authorList>
    </citation>
    <scope>NUCLEOTIDE SEQUENCE [LARGE SCALE GENOMIC DNA]</scope>
    <source>
        <strain evidence="10">cv. B73</strain>
    </source>
</reference>
<dbReference type="GO" id="GO:0004497">
    <property type="term" value="F:monooxygenase activity"/>
    <property type="evidence" value="ECO:0007669"/>
    <property type="project" value="UniProtKB-KW"/>
</dbReference>
<dbReference type="Gene3D" id="1.10.630.10">
    <property type="entry name" value="Cytochrome P450"/>
    <property type="match status" value="1"/>
</dbReference>
<dbReference type="GO" id="GO:0020037">
    <property type="term" value="F:heme binding"/>
    <property type="evidence" value="ECO:0007669"/>
    <property type="project" value="InterPro"/>
</dbReference>
<evidence type="ECO:0000313" key="10">
    <source>
        <dbReference type="EnsemblPlants" id="Zm00001eb097920_P001"/>
    </source>
</evidence>